<proteinExistence type="predicted"/>
<reference evidence="3" key="1">
    <citation type="submission" date="2017-02" db="UniProtKB">
        <authorList>
            <consortium name="WormBaseParasite"/>
        </authorList>
    </citation>
    <scope>IDENTIFICATION</scope>
</reference>
<feature type="region of interest" description="Disordered" evidence="1">
    <location>
        <begin position="46"/>
        <end position="87"/>
    </location>
</feature>
<protein>
    <submittedName>
        <fullName evidence="3">Uncharacterized protein</fullName>
    </submittedName>
</protein>
<dbReference type="AlphaFoldDB" id="A0A0N5AA34"/>
<feature type="compositionally biased region" description="Low complexity" evidence="1">
    <location>
        <begin position="50"/>
        <end position="67"/>
    </location>
</feature>
<evidence type="ECO:0000313" key="3">
    <source>
        <dbReference type="WBParaSite" id="SMUV_0000099801-mRNA-1"/>
    </source>
</evidence>
<keyword evidence="2" id="KW-1185">Reference proteome</keyword>
<organism evidence="2 3">
    <name type="scientific">Syphacia muris</name>
    <dbReference type="NCBI Taxonomy" id="451379"/>
    <lineage>
        <taxon>Eukaryota</taxon>
        <taxon>Metazoa</taxon>
        <taxon>Ecdysozoa</taxon>
        <taxon>Nematoda</taxon>
        <taxon>Chromadorea</taxon>
        <taxon>Rhabditida</taxon>
        <taxon>Spirurina</taxon>
        <taxon>Oxyuridomorpha</taxon>
        <taxon>Oxyuroidea</taxon>
        <taxon>Oxyuridae</taxon>
        <taxon>Syphacia</taxon>
    </lineage>
</organism>
<dbReference type="Proteomes" id="UP000046393">
    <property type="component" value="Unplaced"/>
</dbReference>
<dbReference type="WBParaSite" id="SMUV_0000099801-mRNA-1">
    <property type="protein sequence ID" value="SMUV_0000099801-mRNA-1"/>
    <property type="gene ID" value="SMUV_0000099801"/>
</dbReference>
<accession>A0A0N5AA34</accession>
<sequence length="114" mass="12814">MTEGFGFWSLLELPQVGLEDVAQNSYAAFQPFRTRYLKINSVPIGEEDYSSSSQTTSTDTSSFTTSSCVMSNGERMPRLSTGPYHQRVPPGQILPEHYDVKALGFTELFRDCYI</sequence>
<evidence type="ECO:0000256" key="1">
    <source>
        <dbReference type="SAM" id="MobiDB-lite"/>
    </source>
</evidence>
<evidence type="ECO:0000313" key="2">
    <source>
        <dbReference type="Proteomes" id="UP000046393"/>
    </source>
</evidence>
<name>A0A0N5AA34_9BILA</name>